<dbReference type="GO" id="GO:0016491">
    <property type="term" value="F:oxidoreductase activity"/>
    <property type="evidence" value="ECO:0007669"/>
    <property type="project" value="UniProtKB-KW"/>
</dbReference>
<evidence type="ECO:0000256" key="3">
    <source>
        <dbReference type="ARBA" id="ARBA00022714"/>
    </source>
</evidence>
<dbReference type="Gene3D" id="3.10.20.30">
    <property type="match status" value="1"/>
</dbReference>
<feature type="domain" description="2Fe-2S ferredoxin-type" evidence="8">
    <location>
        <begin position="234"/>
        <end position="319"/>
    </location>
</feature>
<protein>
    <submittedName>
        <fullName evidence="10">Vanillate O-demethylase oxidoreductase</fullName>
        <ecNumber evidence="10">1.14.13.-</ecNumber>
    </submittedName>
</protein>
<proteinExistence type="predicted"/>
<dbReference type="PROSITE" id="PS51085">
    <property type="entry name" value="2FE2S_FER_2"/>
    <property type="match status" value="1"/>
</dbReference>
<dbReference type="AlphaFoldDB" id="A0A0N9Y6U3"/>
<dbReference type="SUPFAM" id="SSF54292">
    <property type="entry name" value="2Fe-2S ferredoxin-like"/>
    <property type="match status" value="1"/>
</dbReference>
<feature type="domain" description="FAD-binding FR-type" evidence="9">
    <location>
        <begin position="3"/>
        <end position="103"/>
    </location>
</feature>
<accession>A0A0N9Y6U3</accession>
<dbReference type="PRINTS" id="PR00409">
    <property type="entry name" value="PHDIOXRDTASE"/>
</dbReference>
<dbReference type="PANTHER" id="PTHR47354:SF1">
    <property type="entry name" value="CARNITINE MONOOXYGENASE REDUCTASE SUBUNIT"/>
    <property type="match status" value="1"/>
</dbReference>
<keyword evidence="6" id="KW-0408">Iron</keyword>
<evidence type="ECO:0000256" key="7">
    <source>
        <dbReference type="ARBA" id="ARBA00023014"/>
    </source>
</evidence>
<keyword evidence="10" id="KW-0489">Methyltransferase</keyword>
<dbReference type="KEGG" id="mft:XA26_15700"/>
<dbReference type="PANTHER" id="PTHR47354">
    <property type="entry name" value="NADH OXIDOREDUCTASE HCR"/>
    <property type="match status" value="1"/>
</dbReference>
<dbReference type="InterPro" id="IPR050415">
    <property type="entry name" value="MRET"/>
</dbReference>
<dbReference type="GO" id="GO:0008168">
    <property type="term" value="F:methyltransferase activity"/>
    <property type="evidence" value="ECO:0007669"/>
    <property type="project" value="UniProtKB-KW"/>
</dbReference>
<dbReference type="CDD" id="cd06185">
    <property type="entry name" value="PDR_like"/>
    <property type="match status" value="1"/>
</dbReference>
<dbReference type="SUPFAM" id="SSF63380">
    <property type="entry name" value="Riboflavin synthase domain-like"/>
    <property type="match status" value="1"/>
</dbReference>
<dbReference type="InterPro" id="IPR039261">
    <property type="entry name" value="FNR_nucleotide-bd"/>
</dbReference>
<dbReference type="Proteomes" id="UP000057134">
    <property type="component" value="Chromosome"/>
</dbReference>
<dbReference type="EC" id="1.14.13.-" evidence="10"/>
<evidence type="ECO:0000313" key="10">
    <source>
        <dbReference type="EMBL" id="ALI25417.1"/>
    </source>
</evidence>
<dbReference type="EMBL" id="CP011269">
    <property type="protein sequence ID" value="ALI25417.1"/>
    <property type="molecule type" value="Genomic_DNA"/>
</dbReference>
<dbReference type="CDD" id="cd00207">
    <property type="entry name" value="fer2"/>
    <property type="match status" value="1"/>
</dbReference>
<evidence type="ECO:0000256" key="1">
    <source>
        <dbReference type="ARBA" id="ARBA00001974"/>
    </source>
</evidence>
<dbReference type="PROSITE" id="PS51384">
    <property type="entry name" value="FAD_FR"/>
    <property type="match status" value="1"/>
</dbReference>
<dbReference type="InterPro" id="IPR001041">
    <property type="entry name" value="2Fe-2S_ferredoxin-type"/>
</dbReference>
<evidence type="ECO:0000313" key="11">
    <source>
        <dbReference type="Proteomes" id="UP000057134"/>
    </source>
</evidence>
<reference evidence="10 11" key="1">
    <citation type="journal article" date="2015" name="MBio">
        <title>Enzymatic Degradation of Phenazines Can Generate Energy and Protect Sensitive Organisms from Toxicity.</title>
        <authorList>
            <person name="Costa K.C."/>
            <person name="Bergkessel M."/>
            <person name="Saunders S."/>
            <person name="Korlach J."/>
            <person name="Newman D.K."/>
        </authorList>
    </citation>
    <scope>NUCLEOTIDE SEQUENCE [LARGE SCALE GENOMIC DNA]</scope>
    <source>
        <strain evidence="10 11">CT6</strain>
    </source>
</reference>
<dbReference type="Pfam" id="PF00111">
    <property type="entry name" value="Fer2"/>
    <property type="match status" value="1"/>
</dbReference>
<dbReference type="Gene3D" id="2.40.30.10">
    <property type="entry name" value="Translation factors"/>
    <property type="match status" value="1"/>
</dbReference>
<dbReference type="PATRIC" id="fig|1766.6.peg.1553"/>
<dbReference type="SUPFAM" id="SSF52343">
    <property type="entry name" value="Ferredoxin reductase-like, C-terminal NADP-linked domain"/>
    <property type="match status" value="1"/>
</dbReference>
<evidence type="ECO:0000256" key="4">
    <source>
        <dbReference type="ARBA" id="ARBA00022723"/>
    </source>
</evidence>
<keyword evidence="2" id="KW-0285">Flavoprotein</keyword>
<evidence type="ECO:0000256" key="2">
    <source>
        <dbReference type="ARBA" id="ARBA00022630"/>
    </source>
</evidence>
<evidence type="ECO:0000259" key="8">
    <source>
        <dbReference type="PROSITE" id="PS51085"/>
    </source>
</evidence>
<comment type="cofactor">
    <cofactor evidence="1">
        <name>FAD</name>
        <dbReference type="ChEBI" id="CHEBI:57692"/>
    </cofactor>
</comment>
<dbReference type="Gene3D" id="3.40.50.80">
    <property type="entry name" value="Nucleotide-binding domain of ferredoxin-NADP reductase (FNR) module"/>
    <property type="match status" value="1"/>
</dbReference>
<gene>
    <name evidence="10" type="ORF">XA26_15700</name>
</gene>
<evidence type="ECO:0000256" key="5">
    <source>
        <dbReference type="ARBA" id="ARBA00023002"/>
    </source>
</evidence>
<name>A0A0N9Y6U3_MYCFO</name>
<dbReference type="GO" id="GO:0046872">
    <property type="term" value="F:metal ion binding"/>
    <property type="evidence" value="ECO:0007669"/>
    <property type="project" value="UniProtKB-KW"/>
</dbReference>
<keyword evidence="10" id="KW-0808">Transferase</keyword>
<dbReference type="InterPro" id="IPR017927">
    <property type="entry name" value="FAD-bd_FR_type"/>
</dbReference>
<dbReference type="GO" id="GO:0032259">
    <property type="term" value="P:methylation"/>
    <property type="evidence" value="ECO:0007669"/>
    <property type="project" value="UniProtKB-KW"/>
</dbReference>
<keyword evidence="4" id="KW-0479">Metal-binding</keyword>
<keyword evidence="5 10" id="KW-0560">Oxidoreductase</keyword>
<evidence type="ECO:0000256" key="6">
    <source>
        <dbReference type="ARBA" id="ARBA00023004"/>
    </source>
</evidence>
<dbReference type="InterPro" id="IPR012675">
    <property type="entry name" value="Beta-grasp_dom_sf"/>
</dbReference>
<dbReference type="GO" id="GO:0051537">
    <property type="term" value="F:2 iron, 2 sulfur cluster binding"/>
    <property type="evidence" value="ECO:0007669"/>
    <property type="project" value="UniProtKB-KW"/>
</dbReference>
<dbReference type="PROSITE" id="PS00197">
    <property type="entry name" value="2FE2S_FER_1"/>
    <property type="match status" value="1"/>
</dbReference>
<dbReference type="InterPro" id="IPR036010">
    <property type="entry name" value="2Fe-2S_ferredoxin-like_sf"/>
</dbReference>
<dbReference type="InterPro" id="IPR006058">
    <property type="entry name" value="2Fe2S_fd_BS"/>
</dbReference>
<dbReference type="InterPro" id="IPR017938">
    <property type="entry name" value="Riboflavin_synthase-like_b-brl"/>
</dbReference>
<dbReference type="STRING" id="1766.XA26_15700"/>
<organism evidence="10 11">
    <name type="scientific">Mycolicibacterium fortuitum</name>
    <name type="common">Mycobacterium fortuitum</name>
    <dbReference type="NCBI Taxonomy" id="1766"/>
    <lineage>
        <taxon>Bacteria</taxon>
        <taxon>Bacillati</taxon>
        <taxon>Actinomycetota</taxon>
        <taxon>Actinomycetes</taxon>
        <taxon>Mycobacteriales</taxon>
        <taxon>Mycobacteriaceae</taxon>
        <taxon>Mycolicibacterium</taxon>
    </lineage>
</organism>
<keyword evidence="3" id="KW-0001">2Fe-2S</keyword>
<keyword evidence="7" id="KW-0411">Iron-sulfur</keyword>
<evidence type="ECO:0000259" key="9">
    <source>
        <dbReference type="PROSITE" id="PS51384"/>
    </source>
</evidence>
<keyword evidence="11" id="KW-1185">Reference proteome</keyword>
<sequence>MMENNIVVRIAEIQVETPDIRGLRLEQLDGSPFCEWRSGAHIDVTGPTGVLRQYSLAGSPKDDSSMWVAVKKEGSQGGSAAMHQLKVGDHLKISKPRNMLGIVPDAAKHILIAGGIGLTPLMSMAFELYSWGADFELHYFGRSREEMAFDDFLTERVEYRDFVTLHIGVPRTEQPALFEQMASTISTDTHVYTCGPEGFMNQVVAAFTPAVGAENIHLEAFTPKEVDTSGDKAFTVELTTGEVFEIPADRSILDVLEEAGCDVFRSCGEGICGSCVSGVVEGIPDHRDNCLSATVKANNEEMALCVSRSLSDKLVIELY</sequence>